<comment type="catalytic activity">
    <reaction evidence="4">
        <text>[thioredoxin]-dithiol + NADP(+) = [thioredoxin]-disulfide + NADPH + H(+)</text>
        <dbReference type="Rhea" id="RHEA:20345"/>
        <dbReference type="Rhea" id="RHEA-COMP:10698"/>
        <dbReference type="Rhea" id="RHEA-COMP:10700"/>
        <dbReference type="ChEBI" id="CHEBI:15378"/>
        <dbReference type="ChEBI" id="CHEBI:29950"/>
        <dbReference type="ChEBI" id="CHEBI:50058"/>
        <dbReference type="ChEBI" id="CHEBI:57783"/>
        <dbReference type="ChEBI" id="CHEBI:58349"/>
        <dbReference type="EC" id="1.8.1.9"/>
    </reaction>
</comment>
<keyword evidence="4" id="KW-0274">FAD</keyword>
<evidence type="ECO:0000259" key="5">
    <source>
        <dbReference type="Pfam" id="PF07992"/>
    </source>
</evidence>
<evidence type="ECO:0000313" key="7">
    <source>
        <dbReference type="Proteomes" id="UP000295710"/>
    </source>
</evidence>
<dbReference type="Proteomes" id="UP000295710">
    <property type="component" value="Unassembled WGS sequence"/>
</dbReference>
<keyword evidence="7" id="KW-1185">Reference proteome</keyword>
<dbReference type="AlphaFoldDB" id="A0A4R4FCW8"/>
<accession>A0A4R4FCW8</accession>
<protein>
    <recommendedName>
        <fullName evidence="4">Thioredoxin reductase</fullName>
        <ecNumber evidence="4">1.8.1.9</ecNumber>
    </recommendedName>
</protein>
<dbReference type="EMBL" id="SMMX01000009">
    <property type="protein sequence ID" value="TDA21347.1"/>
    <property type="molecule type" value="Genomic_DNA"/>
</dbReference>
<dbReference type="GO" id="GO:0004791">
    <property type="term" value="F:thioredoxin-disulfide reductase (NADPH) activity"/>
    <property type="evidence" value="ECO:0007669"/>
    <property type="project" value="UniProtKB-UniRule"/>
</dbReference>
<dbReference type="Gene3D" id="3.50.50.60">
    <property type="entry name" value="FAD/NAD(P)-binding domain"/>
    <property type="match status" value="2"/>
</dbReference>
<dbReference type="InterPro" id="IPR036188">
    <property type="entry name" value="FAD/NAD-bd_sf"/>
</dbReference>
<dbReference type="GO" id="GO:0005737">
    <property type="term" value="C:cytoplasm"/>
    <property type="evidence" value="ECO:0007669"/>
    <property type="project" value="InterPro"/>
</dbReference>
<evidence type="ECO:0000256" key="1">
    <source>
        <dbReference type="ARBA" id="ARBA00009333"/>
    </source>
</evidence>
<dbReference type="PRINTS" id="PR00469">
    <property type="entry name" value="PNDRDTASEII"/>
</dbReference>
<comment type="caution">
    <text evidence="6">The sequence shown here is derived from an EMBL/GenBank/DDBJ whole genome shotgun (WGS) entry which is preliminary data.</text>
</comment>
<dbReference type="Pfam" id="PF07992">
    <property type="entry name" value="Pyr_redox_2"/>
    <property type="match status" value="1"/>
</dbReference>
<keyword evidence="2 4" id="KW-0285">Flavoprotein</keyword>
<reference evidence="6 7" key="1">
    <citation type="journal article" date="2016" name="Nat. Microbiol.">
        <title>The Mouse Intestinal Bacterial Collection (miBC) provides host-specific insight into cultured diversity and functional potential of the gut microbiota.</title>
        <authorList>
            <person name="Lagkouvardos I."/>
            <person name="Pukall R."/>
            <person name="Abt B."/>
            <person name="Foesel B.U."/>
            <person name="Meier-Kolthoff J.P."/>
            <person name="Kumar N."/>
            <person name="Bresciani A."/>
            <person name="Martinez I."/>
            <person name="Just S."/>
            <person name="Ziegler C."/>
            <person name="Brugiroux S."/>
            <person name="Garzetti D."/>
            <person name="Wenning M."/>
            <person name="Bui T.P."/>
            <person name="Wang J."/>
            <person name="Hugenholtz F."/>
            <person name="Plugge C.M."/>
            <person name="Peterson D.A."/>
            <person name="Hornef M.W."/>
            <person name="Baines J.F."/>
            <person name="Smidt H."/>
            <person name="Walter J."/>
            <person name="Kristiansen K."/>
            <person name="Nielsen H.B."/>
            <person name="Haller D."/>
            <person name="Overmann J."/>
            <person name="Stecher B."/>
            <person name="Clavel T."/>
        </authorList>
    </citation>
    <scope>NUCLEOTIDE SEQUENCE [LARGE SCALE GENOMIC DNA]</scope>
    <source>
        <strain evidence="6 7">DSM 28560</strain>
    </source>
</reference>
<dbReference type="EC" id="1.8.1.9" evidence="4"/>
<dbReference type="InterPro" id="IPR023753">
    <property type="entry name" value="FAD/NAD-binding_dom"/>
</dbReference>
<dbReference type="InterPro" id="IPR050097">
    <property type="entry name" value="Ferredoxin-NADP_redctase_2"/>
</dbReference>
<dbReference type="InterPro" id="IPR005982">
    <property type="entry name" value="Thioredox_Rdtase"/>
</dbReference>
<keyword evidence="3 4" id="KW-0560">Oxidoreductase</keyword>
<gene>
    <name evidence="6" type="primary">trxB</name>
    <name evidence="6" type="ORF">E1963_11785</name>
</gene>
<dbReference type="GO" id="GO:0019430">
    <property type="term" value="P:removal of superoxide radicals"/>
    <property type="evidence" value="ECO:0007669"/>
    <property type="project" value="UniProtKB-UniRule"/>
</dbReference>
<evidence type="ECO:0000256" key="3">
    <source>
        <dbReference type="ARBA" id="ARBA00023002"/>
    </source>
</evidence>
<proteinExistence type="inferred from homology"/>
<feature type="domain" description="FAD/NAD(P)-binding" evidence="5">
    <location>
        <begin position="2"/>
        <end position="288"/>
    </location>
</feature>
<dbReference type="NCBIfam" id="TIGR01292">
    <property type="entry name" value="TRX_reduct"/>
    <property type="match status" value="1"/>
</dbReference>
<dbReference type="PANTHER" id="PTHR48105">
    <property type="entry name" value="THIOREDOXIN REDUCTASE 1-RELATED-RELATED"/>
    <property type="match status" value="1"/>
</dbReference>
<dbReference type="SUPFAM" id="SSF51905">
    <property type="entry name" value="FAD/NAD(P)-binding domain"/>
    <property type="match status" value="1"/>
</dbReference>
<evidence type="ECO:0000256" key="4">
    <source>
        <dbReference type="RuleBase" id="RU003880"/>
    </source>
</evidence>
<sequence length="304" mass="32139">MYDIVIVGGGTAGMTAAIYGLRAGKKVLLIEGTTFGGQITLSPHVENYPGIAEVSGSAFATAMAEQVAALGAELEYTKVKSVRKDGGNKIVVTEEKEIPCRTVILATGVSHRHLGVPREEELVGAGVSYCAVCDGAFFKGSDVAVVGGGSTALQDAVFLSEYCSHVYVIHRRDAFRGEKHLVETLSARDNVTFVLDSVVTEIKGTDAVESAGILNKKTGETSEFKVEGIFIAVGQKPNNDPFEEIVKLNEEGYILAAEDCMTSCPGIFAAGDCRTKEIRQLTTAAADGSVAALAACRYIEEMDV</sequence>
<comment type="similarity">
    <text evidence="1 4">Belongs to the class-II pyridine nucleotide-disulfide oxidoreductase family.</text>
</comment>
<dbReference type="RefSeq" id="WP_132278200.1">
    <property type="nucleotide sequence ID" value="NZ_JAOBST010000014.1"/>
</dbReference>
<evidence type="ECO:0000256" key="2">
    <source>
        <dbReference type="ARBA" id="ARBA00022630"/>
    </source>
</evidence>
<evidence type="ECO:0000313" key="6">
    <source>
        <dbReference type="EMBL" id="TDA21347.1"/>
    </source>
</evidence>
<dbReference type="PRINTS" id="PR00368">
    <property type="entry name" value="FADPNR"/>
</dbReference>
<name>A0A4R4FCW8_9FIRM</name>
<keyword evidence="4" id="KW-0676">Redox-active center</keyword>
<organism evidence="6 7">
    <name type="scientific">Extibacter muris</name>
    <dbReference type="NCBI Taxonomy" id="1796622"/>
    <lineage>
        <taxon>Bacteria</taxon>
        <taxon>Bacillati</taxon>
        <taxon>Bacillota</taxon>
        <taxon>Clostridia</taxon>
        <taxon>Lachnospirales</taxon>
        <taxon>Lachnospiraceae</taxon>
        <taxon>Extibacter</taxon>
    </lineage>
</organism>
<comment type="subunit">
    <text evidence="4">Homodimer.</text>
</comment>
<comment type="cofactor">
    <cofactor evidence="4">
        <name>FAD</name>
        <dbReference type="ChEBI" id="CHEBI:57692"/>
    </cofactor>
</comment>